<dbReference type="EMBL" id="CAJVPW010009762">
    <property type="protein sequence ID" value="CAG8608643.1"/>
    <property type="molecule type" value="Genomic_DNA"/>
</dbReference>
<accession>A0ACA9MR37</accession>
<proteinExistence type="predicted"/>
<organism evidence="1 2">
    <name type="scientific">Cetraspora pellucida</name>
    <dbReference type="NCBI Taxonomy" id="1433469"/>
    <lineage>
        <taxon>Eukaryota</taxon>
        <taxon>Fungi</taxon>
        <taxon>Fungi incertae sedis</taxon>
        <taxon>Mucoromycota</taxon>
        <taxon>Glomeromycotina</taxon>
        <taxon>Glomeromycetes</taxon>
        <taxon>Diversisporales</taxon>
        <taxon>Gigasporaceae</taxon>
        <taxon>Cetraspora</taxon>
    </lineage>
</organism>
<evidence type="ECO:0000313" key="1">
    <source>
        <dbReference type="EMBL" id="CAG8608643.1"/>
    </source>
</evidence>
<gene>
    <name evidence="1" type="ORF">SPELUC_LOCUS7411</name>
</gene>
<comment type="caution">
    <text evidence="1">The sequence shown here is derived from an EMBL/GenBank/DDBJ whole genome shotgun (WGS) entry which is preliminary data.</text>
</comment>
<name>A0ACA9MR37_9GLOM</name>
<evidence type="ECO:0000313" key="2">
    <source>
        <dbReference type="Proteomes" id="UP000789366"/>
    </source>
</evidence>
<reference evidence="1" key="1">
    <citation type="submission" date="2021-06" db="EMBL/GenBank/DDBJ databases">
        <authorList>
            <person name="Kallberg Y."/>
            <person name="Tangrot J."/>
            <person name="Rosling A."/>
        </authorList>
    </citation>
    <scope>NUCLEOTIDE SEQUENCE</scope>
    <source>
        <strain evidence="1">28 12/20/2015</strain>
    </source>
</reference>
<feature type="non-terminal residue" evidence="1">
    <location>
        <position position="1"/>
    </location>
</feature>
<protein>
    <submittedName>
        <fullName evidence="1">624_t:CDS:1</fullName>
    </submittedName>
</protein>
<dbReference type="Proteomes" id="UP000789366">
    <property type="component" value="Unassembled WGS sequence"/>
</dbReference>
<sequence>IFLKLFNEYNKNIESVSKKHLPLEGNSVFHDKVRKECSKHVNKIDSLVSAREEYEEKLKFERLENKNKKLQQQLIEQAEMIKEIREQLKNRPDEEIVKRIRENVNDNYIDEVNKKSKLDKVDDSNLNN</sequence>
<keyword evidence="2" id="KW-1185">Reference proteome</keyword>